<sequence>MSLLDEFEEEVAKRNILERKRGQIRALRKQAKEAFDAQFLLGGGASQEMLAKLQGRIEAYDECLQVLADEKSAEKEHSPKKRDLFL</sequence>
<keyword evidence="2" id="KW-1185">Reference proteome</keyword>
<dbReference type="HOGENOM" id="CLU_191248_0_0_0"/>
<proteinExistence type="predicted"/>
<reference evidence="1" key="1">
    <citation type="journal article" date="2015" name="PeerJ">
        <title>First genomic representation of candidate bacterial phylum KSB3 points to enhanced environmental sensing as a trigger of wastewater bulking.</title>
        <authorList>
            <person name="Sekiguchi Y."/>
            <person name="Ohashi A."/>
            <person name="Parks D.H."/>
            <person name="Yamauchi T."/>
            <person name="Tyson G.W."/>
            <person name="Hugenholtz P."/>
        </authorList>
    </citation>
    <scope>NUCLEOTIDE SEQUENCE [LARGE SCALE GENOMIC DNA]</scope>
</reference>
<protein>
    <submittedName>
        <fullName evidence="1">Uncharacterized protein</fullName>
    </submittedName>
</protein>
<dbReference type="AlphaFoldDB" id="A0A0S6W016"/>
<accession>A0A0S6W016</accession>
<evidence type="ECO:0000313" key="1">
    <source>
        <dbReference type="EMBL" id="GAK52917.1"/>
    </source>
</evidence>
<dbReference type="EMBL" id="DF820459">
    <property type="protein sequence ID" value="GAK52917.1"/>
    <property type="molecule type" value="Genomic_DNA"/>
</dbReference>
<name>A0A0S6W016_9BACT</name>
<gene>
    <name evidence="1" type="ORF">U14_04175</name>
</gene>
<organism evidence="1">
    <name type="scientific">Candidatus Moduliflexus flocculans</name>
    <dbReference type="NCBI Taxonomy" id="1499966"/>
    <lineage>
        <taxon>Bacteria</taxon>
        <taxon>Candidatus Moduliflexota</taxon>
        <taxon>Candidatus Moduliflexia</taxon>
        <taxon>Candidatus Moduliflexales</taxon>
        <taxon>Candidatus Moduliflexaceae</taxon>
    </lineage>
</organism>
<evidence type="ECO:0000313" key="2">
    <source>
        <dbReference type="Proteomes" id="UP000030700"/>
    </source>
</evidence>
<dbReference type="Proteomes" id="UP000030700">
    <property type="component" value="Unassembled WGS sequence"/>
</dbReference>